<dbReference type="PANTHER" id="PTHR42794">
    <property type="entry name" value="HEMIN IMPORT ATP-BINDING PROTEIN HMUV"/>
    <property type="match status" value="1"/>
</dbReference>
<evidence type="ECO:0000313" key="6">
    <source>
        <dbReference type="EMBL" id="CBH76139.1"/>
    </source>
</evidence>
<dbReference type="FunFam" id="3.40.50.300:FF:000134">
    <property type="entry name" value="Iron-enterobactin ABC transporter ATP-binding protein"/>
    <property type="match status" value="1"/>
</dbReference>
<evidence type="ECO:0000256" key="4">
    <source>
        <dbReference type="ARBA" id="ARBA00022967"/>
    </source>
</evidence>
<dbReference type="PROSITE" id="PS00211">
    <property type="entry name" value="ABC_TRANSPORTER_1"/>
    <property type="match status" value="1"/>
</dbReference>
<dbReference type="Gene3D" id="3.40.50.300">
    <property type="entry name" value="P-loop containing nucleotide triphosphate hydrolases"/>
    <property type="match status" value="1"/>
</dbReference>
<comment type="caution">
    <text evidence="6">The sequence shown here is derived from an EMBL/GenBank/DDBJ whole genome shotgun (WGS) entry which is preliminary data.</text>
</comment>
<dbReference type="InterPro" id="IPR027417">
    <property type="entry name" value="P-loop_NTPase"/>
</dbReference>
<dbReference type="GO" id="GO:0016887">
    <property type="term" value="F:ATP hydrolysis activity"/>
    <property type="evidence" value="ECO:0007669"/>
    <property type="project" value="InterPro"/>
</dbReference>
<evidence type="ECO:0000256" key="2">
    <source>
        <dbReference type="ARBA" id="ARBA00022741"/>
    </source>
</evidence>
<dbReference type="SMART" id="SM00382">
    <property type="entry name" value="AAA"/>
    <property type="match status" value="1"/>
</dbReference>
<sequence length="263" mass="28692">MIRARELALERGGRRVLDGIDFELRAGEFVAVLGPNGVGKTTLLRACAGFETPAAGTIDLDGAAIHRLPVARRARHIAMLASDELLADELRVRDVVAIGRFPHRPWWKFSPGEEDERAIAEAIAATHIEEYLDRVFTHLSSGEQQRVWIAMALAQGAPLLLLDEPTTHLDVRVAHNVLELLRERTTTGTSVLCVLHDINEAAAVADRILLLGCGRMLALAPPAEVLASSLLDEAYGIAMHRARTDDGRTIVVPAHEVGRCHPE</sequence>
<dbReference type="InterPro" id="IPR003439">
    <property type="entry name" value="ABC_transporter-like_ATP-bd"/>
</dbReference>
<accession>E6PI49</accession>
<dbReference type="PROSITE" id="PS50893">
    <property type="entry name" value="ABC_TRANSPORTER_2"/>
    <property type="match status" value="1"/>
</dbReference>
<protein>
    <submittedName>
        <fullName evidence="6">Iron-enterobactin transporter subunit ATP-binding component of ABC superfamily</fullName>
    </submittedName>
</protein>
<evidence type="ECO:0000256" key="1">
    <source>
        <dbReference type="ARBA" id="ARBA00022448"/>
    </source>
</evidence>
<dbReference type="GO" id="GO:0005524">
    <property type="term" value="F:ATP binding"/>
    <property type="evidence" value="ECO:0007669"/>
    <property type="project" value="UniProtKB-KW"/>
</dbReference>
<evidence type="ECO:0000256" key="3">
    <source>
        <dbReference type="ARBA" id="ARBA00022840"/>
    </source>
</evidence>
<keyword evidence="2" id="KW-0547">Nucleotide-binding</keyword>
<organism evidence="6">
    <name type="scientific">mine drainage metagenome</name>
    <dbReference type="NCBI Taxonomy" id="410659"/>
    <lineage>
        <taxon>unclassified sequences</taxon>
        <taxon>metagenomes</taxon>
        <taxon>ecological metagenomes</taxon>
    </lineage>
</organism>
<evidence type="ECO:0000259" key="5">
    <source>
        <dbReference type="PROSITE" id="PS50893"/>
    </source>
</evidence>
<feature type="domain" description="ABC transporter" evidence="5">
    <location>
        <begin position="2"/>
        <end position="238"/>
    </location>
</feature>
<dbReference type="InterPro" id="IPR003593">
    <property type="entry name" value="AAA+_ATPase"/>
</dbReference>
<dbReference type="SUPFAM" id="SSF52540">
    <property type="entry name" value="P-loop containing nucleoside triphosphate hydrolases"/>
    <property type="match status" value="1"/>
</dbReference>
<dbReference type="PANTHER" id="PTHR42794:SF1">
    <property type="entry name" value="HEMIN IMPORT ATP-BINDING PROTEIN HMUV"/>
    <property type="match status" value="1"/>
</dbReference>
<dbReference type="Pfam" id="PF00005">
    <property type="entry name" value="ABC_tran"/>
    <property type="match status" value="1"/>
</dbReference>
<reference evidence="6" key="1">
    <citation type="submission" date="2009-10" db="EMBL/GenBank/DDBJ databases">
        <title>Diversity of trophic interactions inside an arsenic-rich microbial ecosystem.</title>
        <authorList>
            <person name="Bertin P.N."/>
            <person name="Heinrich-Salmeron A."/>
            <person name="Pelletier E."/>
            <person name="Goulhen-Chollet F."/>
            <person name="Arsene-Ploetze F."/>
            <person name="Gallien S."/>
            <person name="Calteau A."/>
            <person name="Vallenet D."/>
            <person name="Casiot C."/>
            <person name="Chane-Woon-Ming B."/>
            <person name="Giloteaux L."/>
            <person name="Barakat M."/>
            <person name="Bonnefoy V."/>
            <person name="Bruneel O."/>
            <person name="Chandler M."/>
            <person name="Cleiss J."/>
            <person name="Duran R."/>
            <person name="Elbaz-Poulichet F."/>
            <person name="Fonknechten N."/>
            <person name="Lauga B."/>
            <person name="Mornico D."/>
            <person name="Ortet P."/>
            <person name="Schaeffer C."/>
            <person name="Siguier P."/>
            <person name="Alexander Thil Smith A."/>
            <person name="Van Dorsselaer A."/>
            <person name="Weissenbach J."/>
            <person name="Medigue C."/>
            <person name="Le Paslier D."/>
        </authorList>
    </citation>
    <scope>NUCLEOTIDE SEQUENCE</scope>
</reference>
<proteinExistence type="predicted"/>
<dbReference type="AlphaFoldDB" id="E6PI49"/>
<dbReference type="InterPro" id="IPR017871">
    <property type="entry name" value="ABC_transporter-like_CS"/>
</dbReference>
<keyword evidence="1" id="KW-0813">Transport</keyword>
<dbReference type="CDD" id="cd03214">
    <property type="entry name" value="ABC_Iron-Siderophores_B12_Hemin"/>
    <property type="match status" value="1"/>
</dbReference>
<name>E6PI49_9ZZZZ</name>
<keyword evidence="3 6" id="KW-0067">ATP-binding</keyword>
<dbReference type="EMBL" id="CABL01000019">
    <property type="protein sequence ID" value="CBH76139.1"/>
    <property type="molecule type" value="Genomic_DNA"/>
</dbReference>
<keyword evidence="4" id="KW-1278">Translocase</keyword>
<gene>
    <name evidence="6" type="primary">fepC</name>
    <name evidence="6" type="ORF">CARN1_0619</name>
</gene>